<accession>A0A0F9JEF4</accession>
<name>A0A0F9JEF4_9ZZZZ</name>
<comment type="caution">
    <text evidence="2">The sequence shown here is derived from an EMBL/GenBank/DDBJ whole genome shotgun (WGS) entry which is preliminary data.</text>
</comment>
<keyword evidence="1" id="KW-0472">Membrane</keyword>
<keyword evidence="1" id="KW-0812">Transmembrane</keyword>
<dbReference type="PROSITE" id="PS51257">
    <property type="entry name" value="PROKAR_LIPOPROTEIN"/>
    <property type="match status" value="1"/>
</dbReference>
<gene>
    <name evidence="2" type="ORF">LCGC14_1465610</name>
</gene>
<evidence type="ECO:0000256" key="1">
    <source>
        <dbReference type="SAM" id="Phobius"/>
    </source>
</evidence>
<feature type="transmembrane region" description="Helical" evidence="1">
    <location>
        <begin position="7"/>
        <end position="26"/>
    </location>
</feature>
<organism evidence="2">
    <name type="scientific">marine sediment metagenome</name>
    <dbReference type="NCBI Taxonomy" id="412755"/>
    <lineage>
        <taxon>unclassified sequences</taxon>
        <taxon>metagenomes</taxon>
        <taxon>ecological metagenomes</taxon>
    </lineage>
</organism>
<sequence length="90" mass="9933">MKKGVNALPLILAVLVLLGCVSVLVFDNSLGYTFTAIAGGLSALVLLIAVPLVWVYLADWRDDKRTGQSESERIDAYLKRVKQDRENNNI</sequence>
<feature type="transmembrane region" description="Helical" evidence="1">
    <location>
        <begin position="32"/>
        <end position="57"/>
    </location>
</feature>
<dbReference type="EMBL" id="LAZR01010253">
    <property type="protein sequence ID" value="KKM67983.1"/>
    <property type="molecule type" value="Genomic_DNA"/>
</dbReference>
<keyword evidence="1" id="KW-1133">Transmembrane helix</keyword>
<proteinExistence type="predicted"/>
<evidence type="ECO:0000313" key="2">
    <source>
        <dbReference type="EMBL" id="KKM67983.1"/>
    </source>
</evidence>
<reference evidence="2" key="1">
    <citation type="journal article" date="2015" name="Nature">
        <title>Complex archaea that bridge the gap between prokaryotes and eukaryotes.</title>
        <authorList>
            <person name="Spang A."/>
            <person name="Saw J.H."/>
            <person name="Jorgensen S.L."/>
            <person name="Zaremba-Niedzwiedzka K."/>
            <person name="Martijn J."/>
            <person name="Lind A.E."/>
            <person name="van Eijk R."/>
            <person name="Schleper C."/>
            <person name="Guy L."/>
            <person name="Ettema T.J."/>
        </authorList>
    </citation>
    <scope>NUCLEOTIDE SEQUENCE</scope>
</reference>
<dbReference type="AlphaFoldDB" id="A0A0F9JEF4"/>
<protein>
    <submittedName>
        <fullName evidence="2">Uncharacterized protein</fullName>
    </submittedName>
</protein>